<dbReference type="InterPro" id="IPR050590">
    <property type="entry name" value="Exosome_comp_Rrp42_subfam"/>
</dbReference>
<dbReference type="InterPro" id="IPR001247">
    <property type="entry name" value="ExoRNase_PH_dom1"/>
</dbReference>
<dbReference type="InterPro" id="IPR015847">
    <property type="entry name" value="ExoRNase_PH_dom2"/>
</dbReference>
<dbReference type="WBParaSite" id="TASK_0000094001-mRNA-1">
    <property type="protein sequence ID" value="TASK_0000094001-mRNA-1"/>
    <property type="gene ID" value="TASK_0000094001"/>
</dbReference>
<dbReference type="GO" id="GO:0034473">
    <property type="term" value="P:U1 snRNA 3'-end processing"/>
    <property type="evidence" value="ECO:0007669"/>
    <property type="project" value="TreeGrafter"/>
</dbReference>
<dbReference type="GO" id="GO:0034475">
    <property type="term" value="P:U4 snRNA 3'-end processing"/>
    <property type="evidence" value="ECO:0007669"/>
    <property type="project" value="TreeGrafter"/>
</dbReference>
<evidence type="ECO:0000259" key="7">
    <source>
        <dbReference type="Pfam" id="PF01138"/>
    </source>
</evidence>
<dbReference type="Gene3D" id="3.30.230.70">
    <property type="entry name" value="GHMP Kinase, N-terminal domain"/>
    <property type="match status" value="1"/>
</dbReference>
<comment type="similarity">
    <text evidence="3">Belongs to the RNase PH family.</text>
</comment>
<dbReference type="InterPro" id="IPR027408">
    <property type="entry name" value="PNPase/RNase_PH_dom_sf"/>
</dbReference>
<protein>
    <recommendedName>
        <fullName evidence="6">Ribosomal RNA-processing protein 42</fullName>
    </recommendedName>
</protein>
<evidence type="ECO:0000256" key="1">
    <source>
        <dbReference type="ARBA" id="ARBA00004496"/>
    </source>
</evidence>
<dbReference type="Proteomes" id="UP000282613">
    <property type="component" value="Unassembled WGS sequence"/>
</dbReference>
<reference evidence="9 10" key="2">
    <citation type="submission" date="2018-11" db="EMBL/GenBank/DDBJ databases">
        <authorList>
            <consortium name="Pathogen Informatics"/>
        </authorList>
    </citation>
    <scope>NUCLEOTIDE SEQUENCE [LARGE SCALE GENOMIC DNA]</scope>
</reference>
<accession>A0A0R3VUE7</accession>
<dbReference type="Pfam" id="PF01138">
    <property type="entry name" value="RNase_PH"/>
    <property type="match status" value="1"/>
</dbReference>
<keyword evidence="4" id="KW-0963">Cytoplasm</keyword>
<evidence type="ECO:0000256" key="2">
    <source>
        <dbReference type="ARBA" id="ARBA00004604"/>
    </source>
</evidence>
<gene>
    <name evidence="9" type="ORF">TASK_LOCUS941</name>
</gene>
<dbReference type="InterPro" id="IPR036345">
    <property type="entry name" value="ExoRNase_PH_dom2_sf"/>
</dbReference>
<dbReference type="AlphaFoldDB" id="A0A0R3VUE7"/>
<dbReference type="Pfam" id="PF03725">
    <property type="entry name" value="RNase_PH_C"/>
    <property type="match status" value="1"/>
</dbReference>
<dbReference type="GO" id="GO:0071038">
    <property type="term" value="P:TRAMP-dependent tRNA surveillance pathway"/>
    <property type="evidence" value="ECO:0007669"/>
    <property type="project" value="TreeGrafter"/>
</dbReference>
<dbReference type="GO" id="GO:0000467">
    <property type="term" value="P:exonucleolytic trimming to generate mature 3'-end of 5.8S rRNA from tricistronic rRNA transcript (SSU-rRNA, 5.8S rRNA, LSU-rRNA)"/>
    <property type="evidence" value="ECO:0007669"/>
    <property type="project" value="TreeGrafter"/>
</dbReference>
<evidence type="ECO:0000313" key="11">
    <source>
        <dbReference type="WBParaSite" id="TASK_0000094001-mRNA-1"/>
    </source>
</evidence>
<dbReference type="GO" id="GO:0035925">
    <property type="term" value="F:mRNA 3'-UTR AU-rich region binding"/>
    <property type="evidence" value="ECO:0007669"/>
    <property type="project" value="TreeGrafter"/>
</dbReference>
<reference evidence="11" key="1">
    <citation type="submission" date="2017-02" db="UniProtKB">
        <authorList>
            <consortium name="WormBaseParasite"/>
        </authorList>
    </citation>
    <scope>IDENTIFICATION</scope>
</reference>
<evidence type="ECO:0000256" key="3">
    <source>
        <dbReference type="ARBA" id="ARBA00006678"/>
    </source>
</evidence>
<sequence>MDNTLISDAERFFIIQGAQVGSFSLTYELRKLGCRLDGRQRSDFRPIEIETGILNHTAGSARVKIGNTIVITCVSIEIGTPSVDACNEGRIEIDVECSPTATPRFSGKSGSDIADTLKATLSTAFTRECLPFKLLCIQPGKQCWVIHADVLLLESAGNLLDAASLAIFAALSTIKLPLSLAQKIAAETGDAPNTMDFALSMTNLPMFTTVHKVVGDSYIVDADKEEEACSFARIFVAVRADGTITAIIKEGCGSLRIDSVMDMIEVGLFDQMDLIFFDASGCVNAGGTPSKG</sequence>
<dbReference type="GO" id="GO:0016075">
    <property type="term" value="P:rRNA catabolic process"/>
    <property type="evidence" value="ECO:0007669"/>
    <property type="project" value="TreeGrafter"/>
</dbReference>
<evidence type="ECO:0000313" key="9">
    <source>
        <dbReference type="EMBL" id="VDK22194.1"/>
    </source>
</evidence>
<dbReference type="InterPro" id="IPR020568">
    <property type="entry name" value="Ribosomal_Su5_D2-typ_SF"/>
</dbReference>
<dbReference type="GO" id="GO:0005730">
    <property type="term" value="C:nucleolus"/>
    <property type="evidence" value="ECO:0007669"/>
    <property type="project" value="UniProtKB-SubCell"/>
</dbReference>
<evidence type="ECO:0000256" key="4">
    <source>
        <dbReference type="ARBA" id="ARBA00022490"/>
    </source>
</evidence>
<feature type="domain" description="Exoribonuclease phosphorolytic" evidence="8">
    <location>
        <begin position="213"/>
        <end position="267"/>
    </location>
</feature>
<dbReference type="SUPFAM" id="SSF54211">
    <property type="entry name" value="Ribosomal protein S5 domain 2-like"/>
    <property type="match status" value="1"/>
</dbReference>
<dbReference type="PANTHER" id="PTHR11097">
    <property type="entry name" value="EXOSOME COMPLEX EXONUCLEASE RIBOSOMAL RNA PROCESSING PROTEIN"/>
    <property type="match status" value="1"/>
</dbReference>
<evidence type="ECO:0000259" key="8">
    <source>
        <dbReference type="Pfam" id="PF03725"/>
    </source>
</evidence>
<dbReference type="STRING" id="60517.A0A0R3VUE7"/>
<organism evidence="11">
    <name type="scientific">Taenia asiatica</name>
    <name type="common">Asian tapeworm</name>
    <dbReference type="NCBI Taxonomy" id="60517"/>
    <lineage>
        <taxon>Eukaryota</taxon>
        <taxon>Metazoa</taxon>
        <taxon>Spiralia</taxon>
        <taxon>Lophotrochozoa</taxon>
        <taxon>Platyhelminthes</taxon>
        <taxon>Cestoda</taxon>
        <taxon>Eucestoda</taxon>
        <taxon>Cyclophyllidea</taxon>
        <taxon>Taeniidae</taxon>
        <taxon>Taenia</taxon>
    </lineage>
</organism>
<keyword evidence="5" id="KW-0271">Exosome</keyword>
<evidence type="ECO:0000256" key="6">
    <source>
        <dbReference type="ARBA" id="ARBA00042523"/>
    </source>
</evidence>
<evidence type="ECO:0000256" key="5">
    <source>
        <dbReference type="ARBA" id="ARBA00022835"/>
    </source>
</evidence>
<dbReference type="CDD" id="cd11367">
    <property type="entry name" value="RNase_PH_RRP42"/>
    <property type="match status" value="1"/>
</dbReference>
<dbReference type="GO" id="GO:0034476">
    <property type="term" value="P:U5 snRNA 3'-end processing"/>
    <property type="evidence" value="ECO:0007669"/>
    <property type="project" value="TreeGrafter"/>
</dbReference>
<dbReference type="GO" id="GO:0000177">
    <property type="term" value="C:cytoplasmic exosome (RNase complex)"/>
    <property type="evidence" value="ECO:0007669"/>
    <property type="project" value="TreeGrafter"/>
</dbReference>
<dbReference type="EMBL" id="UYRS01000166">
    <property type="protein sequence ID" value="VDK22194.1"/>
    <property type="molecule type" value="Genomic_DNA"/>
</dbReference>
<keyword evidence="10" id="KW-1185">Reference proteome</keyword>
<dbReference type="GO" id="GO:0071035">
    <property type="term" value="P:nuclear polyadenylation-dependent rRNA catabolic process"/>
    <property type="evidence" value="ECO:0007669"/>
    <property type="project" value="TreeGrafter"/>
</dbReference>
<proteinExistence type="inferred from homology"/>
<dbReference type="GO" id="GO:0000176">
    <property type="term" value="C:nuclear exosome (RNase complex)"/>
    <property type="evidence" value="ECO:0007669"/>
    <property type="project" value="TreeGrafter"/>
</dbReference>
<feature type="domain" description="Exoribonuclease phosphorolytic" evidence="7">
    <location>
        <begin position="43"/>
        <end position="177"/>
    </location>
</feature>
<name>A0A0R3VUE7_TAEAS</name>
<dbReference type="SUPFAM" id="SSF55666">
    <property type="entry name" value="Ribonuclease PH domain 2-like"/>
    <property type="match status" value="1"/>
</dbReference>
<comment type="subcellular location">
    <subcellularLocation>
        <location evidence="1">Cytoplasm</location>
    </subcellularLocation>
    <subcellularLocation>
        <location evidence="2">Nucleus</location>
        <location evidence="2">Nucleolus</location>
    </subcellularLocation>
</comment>
<dbReference type="GO" id="GO:0071028">
    <property type="term" value="P:nuclear mRNA surveillance"/>
    <property type="evidence" value="ECO:0007669"/>
    <property type="project" value="TreeGrafter"/>
</dbReference>
<dbReference type="PANTHER" id="PTHR11097:SF8">
    <property type="entry name" value="EXOSOME COMPLEX COMPONENT RRP42"/>
    <property type="match status" value="1"/>
</dbReference>
<dbReference type="OrthoDB" id="272245at2759"/>
<evidence type="ECO:0000313" key="10">
    <source>
        <dbReference type="Proteomes" id="UP000282613"/>
    </source>
</evidence>